<feature type="compositionally biased region" description="Basic residues" evidence="1">
    <location>
        <begin position="118"/>
        <end position="133"/>
    </location>
</feature>
<organism evidence="2 3">
    <name type="scientific">Marchantia polymorpha subsp. ruderalis</name>
    <dbReference type="NCBI Taxonomy" id="1480154"/>
    <lineage>
        <taxon>Eukaryota</taxon>
        <taxon>Viridiplantae</taxon>
        <taxon>Streptophyta</taxon>
        <taxon>Embryophyta</taxon>
        <taxon>Marchantiophyta</taxon>
        <taxon>Marchantiopsida</taxon>
        <taxon>Marchantiidae</taxon>
        <taxon>Marchantiales</taxon>
        <taxon>Marchantiaceae</taxon>
        <taxon>Marchantia</taxon>
    </lineage>
</organism>
<feature type="compositionally biased region" description="Basic residues" evidence="1">
    <location>
        <begin position="90"/>
        <end position="99"/>
    </location>
</feature>
<gene>
    <name evidence="2" type="ORF">AXG93_3102s1260</name>
</gene>
<dbReference type="EMBL" id="LVLJ01001475">
    <property type="protein sequence ID" value="OAE29300.1"/>
    <property type="molecule type" value="Genomic_DNA"/>
</dbReference>
<proteinExistence type="predicted"/>
<feature type="compositionally biased region" description="Basic and acidic residues" evidence="1">
    <location>
        <begin position="100"/>
        <end position="116"/>
    </location>
</feature>
<protein>
    <submittedName>
        <fullName evidence="2">Uncharacterized protein</fullName>
    </submittedName>
</protein>
<keyword evidence="3" id="KW-1185">Reference proteome</keyword>
<evidence type="ECO:0000313" key="2">
    <source>
        <dbReference type="EMBL" id="OAE29300.1"/>
    </source>
</evidence>
<comment type="caution">
    <text evidence="2">The sequence shown here is derived from an EMBL/GenBank/DDBJ whole genome shotgun (WGS) entry which is preliminary data.</text>
</comment>
<feature type="region of interest" description="Disordered" evidence="1">
    <location>
        <begin position="1"/>
        <end position="229"/>
    </location>
</feature>
<feature type="compositionally biased region" description="Basic and acidic residues" evidence="1">
    <location>
        <begin position="66"/>
        <end position="89"/>
    </location>
</feature>
<feature type="compositionally biased region" description="Basic and acidic residues" evidence="1">
    <location>
        <begin position="154"/>
        <end position="172"/>
    </location>
</feature>
<sequence length="373" mass="43324">MRKRRALESTGTMRKAGSQGDGRKGKERNARQGKARQEGRQAGRKDRMKRRHHQGKRAKAPTQQSVRERRTAERRGQDTQEERERERERGRARKRWLRQTRRDGARVGREQEESGQRQRQRRKKKKALVKAQKKGSGPYPTIRVGGNFRANLSRAERDSTAERSERAREEQRNTWQEVRGAFSLSGRMCDSRRSSRERRRDETRRTAQERRNIRPSRRARPTPRQATEEVLLSRPVRMTVGSLPLRQSYAVPVLSSILILSKERPGPRPGPGQPTDLERAHVFSRIEISFPVPYRIPASLYEELGLPRRGALDGICCRPADLEVVRFPVGVFPRTRPDKFPLVSALDDGLTNFESLPYVVFWSRRLFSSYDSR</sequence>
<evidence type="ECO:0000313" key="3">
    <source>
        <dbReference type="Proteomes" id="UP000077202"/>
    </source>
</evidence>
<feature type="compositionally biased region" description="Basic and acidic residues" evidence="1">
    <location>
        <begin position="189"/>
        <end position="212"/>
    </location>
</feature>
<accession>A0A176W892</accession>
<feature type="compositionally biased region" description="Basic residues" evidence="1">
    <location>
        <begin position="46"/>
        <end position="59"/>
    </location>
</feature>
<dbReference type="AlphaFoldDB" id="A0A176W892"/>
<name>A0A176W892_MARPO</name>
<feature type="compositionally biased region" description="Basic and acidic residues" evidence="1">
    <location>
        <begin position="21"/>
        <end position="45"/>
    </location>
</feature>
<evidence type="ECO:0000256" key="1">
    <source>
        <dbReference type="SAM" id="MobiDB-lite"/>
    </source>
</evidence>
<reference evidence="2" key="1">
    <citation type="submission" date="2016-03" db="EMBL/GenBank/DDBJ databases">
        <title>Mechanisms controlling the formation of the plant cell surface in tip-growing cells are functionally conserved among land plants.</title>
        <authorList>
            <person name="Honkanen S."/>
            <person name="Jones V.A."/>
            <person name="Morieri G."/>
            <person name="Champion C."/>
            <person name="Hetherington A.J."/>
            <person name="Kelly S."/>
            <person name="Saint-Marcoux D."/>
            <person name="Proust H."/>
            <person name="Prescott H."/>
            <person name="Dolan L."/>
        </authorList>
    </citation>
    <scope>NUCLEOTIDE SEQUENCE [LARGE SCALE GENOMIC DNA]</scope>
    <source>
        <tissue evidence="2">Whole gametophyte</tissue>
    </source>
</reference>
<dbReference type="Proteomes" id="UP000077202">
    <property type="component" value="Unassembled WGS sequence"/>
</dbReference>